<comment type="caution">
    <text evidence="4">The sequence shown here is derived from an EMBL/GenBank/DDBJ whole genome shotgun (WGS) entry which is preliminary data.</text>
</comment>
<dbReference type="GO" id="GO:0008270">
    <property type="term" value="F:zinc ion binding"/>
    <property type="evidence" value="ECO:0007669"/>
    <property type="project" value="UniProtKB-KW"/>
</dbReference>
<dbReference type="SUPFAM" id="SSF57756">
    <property type="entry name" value="Retrovirus zinc finger-like domains"/>
    <property type="match status" value="1"/>
</dbReference>
<dbReference type="OrthoDB" id="1751950at2759"/>
<feature type="domain" description="CCHC-type" evidence="3">
    <location>
        <begin position="53"/>
        <end position="68"/>
    </location>
</feature>
<proteinExistence type="predicted"/>
<dbReference type="EMBL" id="JADFTS010000003">
    <property type="protein sequence ID" value="KAF9613468.1"/>
    <property type="molecule type" value="Genomic_DNA"/>
</dbReference>
<dbReference type="GO" id="GO:0003676">
    <property type="term" value="F:nucleic acid binding"/>
    <property type="evidence" value="ECO:0007669"/>
    <property type="project" value="InterPro"/>
</dbReference>
<dbReference type="InterPro" id="IPR040256">
    <property type="entry name" value="At4g02000-like"/>
</dbReference>
<keyword evidence="1" id="KW-0862">Zinc</keyword>
<evidence type="ECO:0000256" key="2">
    <source>
        <dbReference type="SAM" id="MobiDB-lite"/>
    </source>
</evidence>
<dbReference type="InterPro" id="IPR036875">
    <property type="entry name" value="Znf_CCHC_sf"/>
</dbReference>
<dbReference type="InterPro" id="IPR001878">
    <property type="entry name" value="Znf_CCHC"/>
</dbReference>
<sequence length="172" mass="19529">MAQQQINKTRLTFARSCIEVKSTLDLPGSVIIDIGEPEPVTIRVEYPWKAQQCNKCGEFGHIKSRCRKDKVIKKWYQIKQKQAPAEPSEIQKGQKKSTEADEVANVTRDKTGEIGDHDFCIQETNKFQCLEDAEYSDYEETLEALPTNNTNEAIVEDATTVKHKAVPTKLRS</sequence>
<dbReference type="Proteomes" id="UP000631114">
    <property type="component" value="Unassembled WGS sequence"/>
</dbReference>
<reference evidence="4 5" key="1">
    <citation type="submission" date="2020-10" db="EMBL/GenBank/DDBJ databases">
        <title>The Coptis chinensis genome and diversification of protoberbering-type alkaloids.</title>
        <authorList>
            <person name="Wang B."/>
            <person name="Shu S."/>
            <person name="Song C."/>
            <person name="Liu Y."/>
        </authorList>
    </citation>
    <scope>NUCLEOTIDE SEQUENCE [LARGE SCALE GENOMIC DNA]</scope>
    <source>
        <strain evidence="4">HL-2020</strain>
        <tissue evidence="4">Leaf</tissue>
    </source>
</reference>
<name>A0A835ICT8_9MAGN</name>
<keyword evidence="1" id="KW-0479">Metal-binding</keyword>
<protein>
    <recommendedName>
        <fullName evidence="3">CCHC-type domain-containing protein</fullName>
    </recommendedName>
</protein>
<keyword evidence="1" id="KW-0863">Zinc-finger</keyword>
<evidence type="ECO:0000259" key="3">
    <source>
        <dbReference type="PROSITE" id="PS50158"/>
    </source>
</evidence>
<evidence type="ECO:0000313" key="4">
    <source>
        <dbReference type="EMBL" id="KAF9613468.1"/>
    </source>
</evidence>
<dbReference type="PANTHER" id="PTHR31286:SF180">
    <property type="entry name" value="OS10G0362600 PROTEIN"/>
    <property type="match status" value="1"/>
</dbReference>
<keyword evidence="5" id="KW-1185">Reference proteome</keyword>
<evidence type="ECO:0000256" key="1">
    <source>
        <dbReference type="PROSITE-ProRule" id="PRU00047"/>
    </source>
</evidence>
<dbReference type="PROSITE" id="PS50158">
    <property type="entry name" value="ZF_CCHC"/>
    <property type="match status" value="1"/>
</dbReference>
<gene>
    <name evidence="4" type="ORF">IFM89_008315</name>
</gene>
<dbReference type="AlphaFoldDB" id="A0A835ICT8"/>
<organism evidence="4 5">
    <name type="scientific">Coptis chinensis</name>
    <dbReference type="NCBI Taxonomy" id="261450"/>
    <lineage>
        <taxon>Eukaryota</taxon>
        <taxon>Viridiplantae</taxon>
        <taxon>Streptophyta</taxon>
        <taxon>Embryophyta</taxon>
        <taxon>Tracheophyta</taxon>
        <taxon>Spermatophyta</taxon>
        <taxon>Magnoliopsida</taxon>
        <taxon>Ranunculales</taxon>
        <taxon>Ranunculaceae</taxon>
        <taxon>Coptidoideae</taxon>
        <taxon>Coptis</taxon>
    </lineage>
</organism>
<evidence type="ECO:0000313" key="5">
    <source>
        <dbReference type="Proteomes" id="UP000631114"/>
    </source>
</evidence>
<feature type="region of interest" description="Disordered" evidence="2">
    <location>
        <begin position="80"/>
        <end position="104"/>
    </location>
</feature>
<accession>A0A835ICT8</accession>
<dbReference type="PANTHER" id="PTHR31286">
    <property type="entry name" value="GLYCINE-RICH CELL WALL STRUCTURAL PROTEIN 1.8-LIKE"/>
    <property type="match status" value="1"/>
</dbReference>